<dbReference type="SMART" id="SM00062">
    <property type="entry name" value="PBPb"/>
    <property type="match status" value="1"/>
</dbReference>
<gene>
    <name evidence="4" type="ORF">H2508_02355</name>
</gene>
<evidence type="ECO:0000313" key="5">
    <source>
        <dbReference type="Proteomes" id="UP000539350"/>
    </source>
</evidence>
<accession>A0A7W2YHY9</accession>
<name>A0A7W2YHY9_9GAMM</name>
<keyword evidence="5" id="KW-1185">Reference proteome</keyword>
<feature type="domain" description="Solute-binding protein family 3/N-terminal" evidence="3">
    <location>
        <begin position="1"/>
        <end position="219"/>
    </location>
</feature>
<sequence>MSADQAPLHYLQEGRVVGIEADNALAVGKILGRDVELVVLPRAALVAAVKNAEVDVLMSGLNITEALSAELSFIDAYLQVGQMAIMHRDKAAHFVQPWAVFREGIRVGVEPMSAGAAFAASELSDAKVSFFDEPELAFSALREGKIDLFVHDAATSWLLANDLSYDDLISQYAPLTEERLAWAVRQDNAALARDLNRALSLMRRNGTLDYIFKRWIPVQIVAR</sequence>
<proteinExistence type="inferred from homology"/>
<protein>
    <submittedName>
        <fullName evidence="4">Amino acid ABC transporter substrate-binding protein</fullName>
    </submittedName>
</protein>
<dbReference type="Gene3D" id="3.40.190.10">
    <property type="entry name" value="Periplasmic binding protein-like II"/>
    <property type="match status" value="2"/>
</dbReference>
<dbReference type="EMBL" id="JACFXU010000013">
    <property type="protein sequence ID" value="MBA6411951.1"/>
    <property type="molecule type" value="Genomic_DNA"/>
</dbReference>
<dbReference type="Pfam" id="PF00497">
    <property type="entry name" value="SBP_bac_3"/>
    <property type="match status" value="1"/>
</dbReference>
<evidence type="ECO:0000259" key="3">
    <source>
        <dbReference type="SMART" id="SM00062"/>
    </source>
</evidence>
<evidence type="ECO:0000256" key="2">
    <source>
        <dbReference type="ARBA" id="ARBA00022729"/>
    </source>
</evidence>
<dbReference type="PANTHER" id="PTHR35936:SF17">
    <property type="entry name" value="ARGININE-BINDING EXTRACELLULAR PROTEIN ARTP"/>
    <property type="match status" value="1"/>
</dbReference>
<keyword evidence="2" id="KW-0732">Signal</keyword>
<dbReference type="RefSeq" id="WP_182168790.1">
    <property type="nucleotide sequence ID" value="NZ_JACFXU010000013.1"/>
</dbReference>
<organism evidence="4 5">
    <name type="scientific">Sediminihaliea albiluteola</name>
    <dbReference type="NCBI Taxonomy" id="2758564"/>
    <lineage>
        <taxon>Bacteria</taxon>
        <taxon>Pseudomonadati</taxon>
        <taxon>Pseudomonadota</taxon>
        <taxon>Gammaproteobacteria</taxon>
        <taxon>Cellvibrionales</taxon>
        <taxon>Halieaceae</taxon>
        <taxon>Sediminihaliea</taxon>
    </lineage>
</organism>
<dbReference type="AlphaFoldDB" id="A0A7W2YHY9"/>
<dbReference type="PANTHER" id="PTHR35936">
    <property type="entry name" value="MEMBRANE-BOUND LYTIC MUREIN TRANSGLYCOSYLASE F"/>
    <property type="match status" value="1"/>
</dbReference>
<reference evidence="4 5" key="1">
    <citation type="submission" date="2020-07" db="EMBL/GenBank/DDBJ databases">
        <title>Halieaceae bacterium, F7430, whole genome shotgun sequencing project.</title>
        <authorList>
            <person name="Jiang S."/>
            <person name="Liu Z.W."/>
            <person name="Du Z.J."/>
        </authorList>
    </citation>
    <scope>NUCLEOTIDE SEQUENCE [LARGE SCALE GENOMIC DNA]</scope>
    <source>
        <strain evidence="4 5">F7430</strain>
    </source>
</reference>
<dbReference type="SUPFAM" id="SSF53850">
    <property type="entry name" value="Periplasmic binding protein-like II"/>
    <property type="match status" value="1"/>
</dbReference>
<dbReference type="InterPro" id="IPR001638">
    <property type="entry name" value="Solute-binding_3/MltF_N"/>
</dbReference>
<evidence type="ECO:0000313" key="4">
    <source>
        <dbReference type="EMBL" id="MBA6411951.1"/>
    </source>
</evidence>
<evidence type="ECO:0000256" key="1">
    <source>
        <dbReference type="ARBA" id="ARBA00010333"/>
    </source>
</evidence>
<dbReference type="Proteomes" id="UP000539350">
    <property type="component" value="Unassembled WGS sequence"/>
</dbReference>
<dbReference type="CDD" id="cd13530">
    <property type="entry name" value="PBP2_peptides_like"/>
    <property type="match status" value="1"/>
</dbReference>
<comment type="similarity">
    <text evidence="1">Belongs to the bacterial solute-binding protein 3 family.</text>
</comment>
<comment type="caution">
    <text evidence="4">The sequence shown here is derived from an EMBL/GenBank/DDBJ whole genome shotgun (WGS) entry which is preliminary data.</text>
</comment>